<sequence>MEHARTLLNTPSSELATVLRYGLIGLRSGVAAAYRVRPDDPGAAACREVIRVFDELLDAKAPEEHDSARTAPDRALTILLRSPSAPAWLRDPAAAPHTLRRRMHLATLRLPEPEAAVWRDAVTEALGSPEPSGRWRDLPGTPEIVLCPPSMAGEGYRLLDSAPIDDEIARRLGLATRSPDSFRRELARLATIVAAMVDGDPDLVLALESVNYKGLCVFTEANRAAYHRDLLYRLGEYGRTRYGSPESFEALVLVDEALQSVLHMPVAAGGSWWSGIHERARALVFNAQRDHPGVHLQLLAHPYRQIRGKTGDNDVRIRSDGSGNVLRCLRLWAEVDGKRLPGRVVYSG</sequence>
<gene>
    <name evidence="1" type="ORF">DFR70_1011117</name>
</gene>
<dbReference type="Proteomes" id="UP000247569">
    <property type="component" value="Unassembled WGS sequence"/>
</dbReference>
<dbReference type="OrthoDB" id="4170254at2"/>
<proteinExistence type="predicted"/>
<accession>A0A318KHP0</accession>
<comment type="caution">
    <text evidence="1">The sequence shown here is derived from an EMBL/GenBank/DDBJ whole genome shotgun (WGS) entry which is preliminary data.</text>
</comment>
<reference evidence="1 2" key="1">
    <citation type="submission" date="2018-05" db="EMBL/GenBank/DDBJ databases">
        <title>Genomic Encyclopedia of Type Strains, Phase IV (KMG-IV): sequencing the most valuable type-strain genomes for metagenomic binning, comparative biology and taxonomic classification.</title>
        <authorList>
            <person name="Goeker M."/>
        </authorList>
    </citation>
    <scope>NUCLEOTIDE SEQUENCE [LARGE SCALE GENOMIC DNA]</scope>
    <source>
        <strain evidence="1 2">DSM 44704</strain>
    </source>
</reference>
<evidence type="ECO:0000313" key="1">
    <source>
        <dbReference type="EMBL" id="PXX71683.1"/>
    </source>
</evidence>
<organism evidence="1 2">
    <name type="scientific">Nocardia tenerifensis</name>
    <dbReference type="NCBI Taxonomy" id="228006"/>
    <lineage>
        <taxon>Bacteria</taxon>
        <taxon>Bacillati</taxon>
        <taxon>Actinomycetota</taxon>
        <taxon>Actinomycetes</taxon>
        <taxon>Mycobacteriales</taxon>
        <taxon>Nocardiaceae</taxon>
        <taxon>Nocardia</taxon>
    </lineage>
</organism>
<dbReference type="EMBL" id="QJKF01000001">
    <property type="protein sequence ID" value="PXX71683.1"/>
    <property type="molecule type" value="Genomic_DNA"/>
</dbReference>
<dbReference type="AlphaFoldDB" id="A0A318KHP0"/>
<evidence type="ECO:0000313" key="2">
    <source>
        <dbReference type="Proteomes" id="UP000247569"/>
    </source>
</evidence>
<name>A0A318KHP0_9NOCA</name>
<protein>
    <submittedName>
        <fullName evidence="1">Uncharacterized protein</fullName>
    </submittedName>
</protein>
<keyword evidence="2" id="KW-1185">Reference proteome</keyword>
<dbReference type="RefSeq" id="WP_040743529.1">
    <property type="nucleotide sequence ID" value="NZ_QJKF01000001.1"/>
</dbReference>